<evidence type="ECO:0000313" key="2">
    <source>
        <dbReference type="Proteomes" id="UP001580430"/>
    </source>
</evidence>
<sequence>MKLVIPQECGFVYTTFVKELSLQTFILKSLKPDIVVEMLSMAAGFENWSKVMGTADILYQCVKCIREERQVRQSKGWSARYNPAERPLLYYHGYSLEMKGLAYQKLGRVEEARVCIRRYAGLEWGGR</sequence>
<protein>
    <submittedName>
        <fullName evidence="1">Uncharacterized protein</fullName>
    </submittedName>
</protein>
<gene>
    <name evidence="1" type="ORF">ACE5LO_26685</name>
</gene>
<dbReference type="EMBL" id="JBHIRY010000053">
    <property type="protein sequence ID" value="MFB5763950.1"/>
    <property type="molecule type" value="Genomic_DNA"/>
</dbReference>
<accession>A0ABV5C8W8</accession>
<dbReference type="Proteomes" id="UP001580430">
    <property type="component" value="Unassembled WGS sequence"/>
</dbReference>
<reference evidence="1 2" key="1">
    <citation type="submission" date="2024-09" db="EMBL/GenBank/DDBJ databases">
        <title>Paenibacillus zeirhizospherea sp. nov., isolated from surface of the maize (Zea mays) roots in a horticulture field, Hungary.</title>
        <authorList>
            <person name="Marton D."/>
            <person name="Farkas M."/>
            <person name="Bedics A."/>
            <person name="Toth E."/>
            <person name="Tancsics A."/>
            <person name="Boka K."/>
            <person name="Marati G."/>
            <person name="Kriszt B."/>
            <person name="Cserhati M."/>
        </authorList>
    </citation>
    <scope>NUCLEOTIDE SEQUENCE [LARGE SCALE GENOMIC DNA]</scope>
    <source>
        <strain evidence="1 2">JCM 18446</strain>
    </source>
</reference>
<dbReference type="RefSeq" id="WP_375522952.1">
    <property type="nucleotide sequence ID" value="NZ_JBHIRY010000053.1"/>
</dbReference>
<organism evidence="1 2">
    <name type="scientific">Paenibacillus medicaginis</name>
    <dbReference type="NCBI Taxonomy" id="1470560"/>
    <lineage>
        <taxon>Bacteria</taxon>
        <taxon>Bacillati</taxon>
        <taxon>Bacillota</taxon>
        <taxon>Bacilli</taxon>
        <taxon>Bacillales</taxon>
        <taxon>Paenibacillaceae</taxon>
        <taxon>Paenibacillus</taxon>
    </lineage>
</organism>
<name>A0ABV5C8W8_9BACL</name>
<keyword evidence="2" id="KW-1185">Reference proteome</keyword>
<comment type="caution">
    <text evidence="1">The sequence shown here is derived from an EMBL/GenBank/DDBJ whole genome shotgun (WGS) entry which is preliminary data.</text>
</comment>
<evidence type="ECO:0000313" key="1">
    <source>
        <dbReference type="EMBL" id="MFB5763950.1"/>
    </source>
</evidence>
<proteinExistence type="predicted"/>